<organism evidence="1 3">
    <name type="scientific">Paraburkholderia terrae</name>
    <dbReference type="NCBI Taxonomy" id="311230"/>
    <lineage>
        <taxon>Bacteria</taxon>
        <taxon>Pseudomonadati</taxon>
        <taxon>Pseudomonadota</taxon>
        <taxon>Betaproteobacteria</taxon>
        <taxon>Burkholderiales</taxon>
        <taxon>Burkholderiaceae</taxon>
        <taxon>Paraburkholderia</taxon>
    </lineage>
</organism>
<dbReference type="EMBL" id="AP024956">
    <property type="protein sequence ID" value="BCZ80077.1"/>
    <property type="molecule type" value="Genomic_DNA"/>
</dbReference>
<evidence type="ECO:0000313" key="2">
    <source>
        <dbReference type="EMBL" id="BCZ80077.1"/>
    </source>
</evidence>
<dbReference type="RefSeq" id="WP_042306561.1">
    <property type="nucleotide sequence ID" value="NZ_AP024956.1"/>
</dbReference>
<gene>
    <name evidence="1" type="ORF">C2L65_26465</name>
    <name evidence="2" type="ORF">PTKU64_37520</name>
</gene>
<protein>
    <submittedName>
        <fullName evidence="1">Uncharacterized protein</fullName>
    </submittedName>
</protein>
<dbReference type="EMBL" id="CP026112">
    <property type="protein sequence ID" value="AUT63873.1"/>
    <property type="molecule type" value="Genomic_DNA"/>
</dbReference>
<dbReference type="OrthoDB" id="5786382at2"/>
<dbReference type="KEGG" id="pter:C2L65_26465"/>
<evidence type="ECO:0000313" key="4">
    <source>
        <dbReference type="Proteomes" id="UP001319874"/>
    </source>
</evidence>
<dbReference type="Proteomes" id="UP001319874">
    <property type="component" value="Chromosome 2"/>
</dbReference>
<name>A0A2I8EW77_9BURK</name>
<reference evidence="2 4" key="2">
    <citation type="journal article" date="2022" name="Front. Microbiol.">
        <title>Identification and characterization of a novel class of self-sufficient cytochrome P450 hydroxylase involved in cyclohexanecarboxylate degradation in Paraburkholderia terrae strain KU-64.</title>
        <authorList>
            <person name="Yamamoto T."/>
            <person name="Hasegawa Y."/>
            <person name="Iwaki H."/>
        </authorList>
    </citation>
    <scope>NUCLEOTIDE SEQUENCE [LARGE SCALE GENOMIC DNA]</scope>
    <source>
        <strain evidence="2 4">KU-64</strain>
    </source>
</reference>
<evidence type="ECO:0000313" key="1">
    <source>
        <dbReference type="EMBL" id="AUT63873.1"/>
    </source>
</evidence>
<evidence type="ECO:0000313" key="3">
    <source>
        <dbReference type="Proteomes" id="UP000243502"/>
    </source>
</evidence>
<accession>A0A2I8EW77</accession>
<sequence>MQAFKRIAKVVLPVVIGLPCFAAYVFAGELRSPVQADTSIAPVVSAAPNVSALKAPTAAASPAPAPADATFGVAMSAEQLDAHRGGEAVFNDMNLRGTVANNTARNVDTGSNMITGGSFSNASGLPTVIQNTGANVLIQNATIVNVRFGE</sequence>
<dbReference type="Proteomes" id="UP000243502">
    <property type="component" value="Chromosome 2"/>
</dbReference>
<dbReference type="AlphaFoldDB" id="A0A2I8EW77"/>
<reference evidence="1 3" key="1">
    <citation type="submission" date="2018-01" db="EMBL/GenBank/DDBJ databases">
        <title>Species boundaries and ecological features among Paraburkholderia terrae DSMZ17804T, P. hospita DSMZ17164T and P. caribensis DSMZ13236T.</title>
        <authorList>
            <person name="Pratama A.A."/>
        </authorList>
    </citation>
    <scope>NUCLEOTIDE SEQUENCE [LARGE SCALE GENOMIC DNA]</scope>
    <source>
        <strain evidence="1 3">DSM 17804</strain>
    </source>
</reference>
<proteinExistence type="predicted"/>
<keyword evidence="4" id="KW-1185">Reference proteome</keyword>